<dbReference type="RefSeq" id="WP_149074432.1">
    <property type="nucleotide sequence ID" value="NZ_CP043329.1"/>
</dbReference>
<protein>
    <submittedName>
        <fullName evidence="1">DUF2971 domain-containing protein</fullName>
    </submittedName>
</protein>
<name>A0A5C0VHY9_9SPHI</name>
<dbReference type="InterPro" id="IPR021352">
    <property type="entry name" value="DUF2971"/>
</dbReference>
<keyword evidence="2" id="KW-1185">Reference proteome</keyword>
<accession>A0A5C0VHY9</accession>
<dbReference type="AlphaFoldDB" id="A0A5C0VHY9"/>
<proteinExistence type="predicted"/>
<dbReference type="EMBL" id="CP043329">
    <property type="protein sequence ID" value="QEK51422.1"/>
    <property type="molecule type" value="Genomic_DNA"/>
</dbReference>
<dbReference type="Pfam" id="PF11185">
    <property type="entry name" value="DUF2971"/>
    <property type="match status" value="1"/>
</dbReference>
<organism evidence="1 2">
    <name type="scientific">Pedobacter aquae</name>
    <dbReference type="NCBI Taxonomy" id="2605747"/>
    <lineage>
        <taxon>Bacteria</taxon>
        <taxon>Pseudomonadati</taxon>
        <taxon>Bacteroidota</taxon>
        <taxon>Sphingobacteriia</taxon>
        <taxon>Sphingobacteriales</taxon>
        <taxon>Sphingobacteriaceae</taxon>
        <taxon>Pedobacter</taxon>
    </lineage>
</organism>
<evidence type="ECO:0000313" key="2">
    <source>
        <dbReference type="Proteomes" id="UP000323653"/>
    </source>
</evidence>
<dbReference type="Proteomes" id="UP000323653">
    <property type="component" value="Chromosome"/>
</dbReference>
<evidence type="ECO:0000313" key="1">
    <source>
        <dbReference type="EMBL" id="QEK51422.1"/>
    </source>
</evidence>
<sequence>MSVTLYHYTSYAAFCSIISGENLRFTNIGFLNDAMEYQYGIGLFVKAIKNFESKNNIGDVFDISLLNRFTFLNQVYTISFCENGDDLNLWRGYCPKEGGIAIGFNKDTVFSNRNIILNKCHYNNPYDGIIVASNYERIRDKFSKIETLHKDLEHIKFTFDLAHVKSPSFKGENEWRGVTKAENHKIQYFVKNSMIVPFIEYKFIKRSIKEIFIGPSAHQNKIKEALELMTQQFNISCDIIKFKIPFVQY</sequence>
<dbReference type="KEGG" id="pej:FYC62_06890"/>
<reference evidence="1 2" key="1">
    <citation type="submission" date="2019-08" db="EMBL/GenBank/DDBJ databases">
        <title>Pedobacter sp. nov., isolated from Han river, South Korea.</title>
        <authorList>
            <person name="Lee D.-H."/>
            <person name="Kim Y.-S."/>
            <person name="Hwang E.-M."/>
            <person name="Le Tran T.C."/>
            <person name="Cha C.-J."/>
        </authorList>
    </citation>
    <scope>NUCLEOTIDE SEQUENCE [LARGE SCALE GENOMIC DNA]</scope>
    <source>
        <strain evidence="1 2">CJ43</strain>
    </source>
</reference>
<gene>
    <name evidence="1" type="ORF">FYC62_06890</name>
</gene>